<keyword evidence="3" id="KW-1185">Reference proteome</keyword>
<sequence length="68" mass="7860">MGEEDVWIAALLTIFYMIDRFREHVLPLGWSGVAIPLPTILTCTFFAISAEKWYFHYESYAIARNGCN</sequence>
<name>A0A5N6ENG4_9EURO</name>
<dbReference type="EMBL" id="ML733441">
    <property type="protein sequence ID" value="KAB8219156.1"/>
    <property type="molecule type" value="Genomic_DNA"/>
</dbReference>
<organism evidence="2 3">
    <name type="scientific">Aspergillus novoparasiticus</name>
    <dbReference type="NCBI Taxonomy" id="986946"/>
    <lineage>
        <taxon>Eukaryota</taxon>
        <taxon>Fungi</taxon>
        <taxon>Dikarya</taxon>
        <taxon>Ascomycota</taxon>
        <taxon>Pezizomycotina</taxon>
        <taxon>Eurotiomycetes</taxon>
        <taxon>Eurotiomycetidae</taxon>
        <taxon>Eurotiales</taxon>
        <taxon>Aspergillaceae</taxon>
        <taxon>Aspergillus</taxon>
        <taxon>Aspergillus subgen. Circumdati</taxon>
    </lineage>
</organism>
<evidence type="ECO:0000313" key="3">
    <source>
        <dbReference type="Proteomes" id="UP000326799"/>
    </source>
</evidence>
<evidence type="ECO:0000256" key="1">
    <source>
        <dbReference type="SAM" id="Phobius"/>
    </source>
</evidence>
<evidence type="ECO:0000313" key="2">
    <source>
        <dbReference type="EMBL" id="KAB8219156.1"/>
    </source>
</evidence>
<keyword evidence="1" id="KW-0812">Transmembrane</keyword>
<keyword evidence="1" id="KW-0472">Membrane</keyword>
<proteinExistence type="predicted"/>
<dbReference type="Proteomes" id="UP000326799">
    <property type="component" value="Unassembled WGS sequence"/>
</dbReference>
<feature type="transmembrane region" description="Helical" evidence="1">
    <location>
        <begin position="28"/>
        <end position="48"/>
    </location>
</feature>
<accession>A0A5N6ENG4</accession>
<gene>
    <name evidence="2" type="ORF">BDV33DRAFT_174093</name>
</gene>
<protein>
    <submittedName>
        <fullName evidence="2">Uncharacterized protein</fullName>
    </submittedName>
</protein>
<keyword evidence="1" id="KW-1133">Transmembrane helix</keyword>
<dbReference type="AlphaFoldDB" id="A0A5N6ENG4"/>
<reference evidence="2 3" key="1">
    <citation type="submission" date="2019-04" db="EMBL/GenBank/DDBJ databases">
        <title>Fungal friends and foes A comparative genomics study of 23 Aspergillus species from section Flavi.</title>
        <authorList>
            <consortium name="DOE Joint Genome Institute"/>
            <person name="Kjaerbolling I."/>
            <person name="Vesth T.C."/>
            <person name="Frisvad J.C."/>
            <person name="Nybo J.L."/>
            <person name="Theobald S."/>
            <person name="Kildgaard S."/>
            <person name="Petersen T.I."/>
            <person name="Kuo A."/>
            <person name="Sato A."/>
            <person name="Lyhne E.K."/>
            <person name="Kogle M.E."/>
            <person name="Wiebenga A."/>
            <person name="Kun R.S."/>
            <person name="Lubbers R.J."/>
            <person name="Makela M.R."/>
            <person name="Barry K."/>
            <person name="Chovatia M."/>
            <person name="Clum A."/>
            <person name="Daum C."/>
            <person name="Haridas S."/>
            <person name="He G."/>
            <person name="LaButti K."/>
            <person name="Lipzen A."/>
            <person name="Mondo S."/>
            <person name="Pangilinan J."/>
            <person name="Riley R."/>
            <person name="Salamov A."/>
            <person name="Simmons B.A."/>
            <person name="Magnuson J.K."/>
            <person name="Henrissat B."/>
            <person name="Mortensen U.H."/>
            <person name="Larsen T.O."/>
            <person name="De vries R.P."/>
            <person name="Grigoriev I.V."/>
            <person name="Machida M."/>
            <person name="Baker S.E."/>
            <person name="Andersen M.R."/>
        </authorList>
    </citation>
    <scope>NUCLEOTIDE SEQUENCE [LARGE SCALE GENOMIC DNA]</scope>
    <source>
        <strain evidence="2 3">CBS 126849</strain>
    </source>
</reference>